<feature type="domain" description="Glycosyl hydrolase family 30 beta sandwich" evidence="7">
    <location>
        <begin position="417"/>
        <end position="472"/>
    </location>
</feature>
<dbReference type="InterPro" id="IPR017853">
    <property type="entry name" value="GH"/>
</dbReference>
<evidence type="ECO:0008006" key="10">
    <source>
        <dbReference type="Google" id="ProtNLM"/>
    </source>
</evidence>
<dbReference type="EMBL" id="CP055901">
    <property type="protein sequence ID" value="QKX59905.1"/>
    <property type="molecule type" value="Genomic_DNA"/>
</dbReference>
<evidence type="ECO:0000256" key="5">
    <source>
        <dbReference type="SAM" id="SignalP"/>
    </source>
</evidence>
<comment type="similarity">
    <text evidence="1 4">Belongs to the glycosyl hydrolase 30 family.</text>
</comment>
<dbReference type="GO" id="GO:0006680">
    <property type="term" value="P:glucosylceramide catabolic process"/>
    <property type="evidence" value="ECO:0007669"/>
    <property type="project" value="TreeGrafter"/>
</dbReference>
<dbReference type="Pfam" id="PF17189">
    <property type="entry name" value="Glyco_hydro_30C"/>
    <property type="match status" value="1"/>
</dbReference>
<keyword evidence="4" id="KW-0326">Glycosidase</keyword>
<evidence type="ECO:0000259" key="7">
    <source>
        <dbReference type="Pfam" id="PF17189"/>
    </source>
</evidence>
<dbReference type="Proteomes" id="UP000509510">
    <property type="component" value="Chromosome IV"/>
</dbReference>
<organism evidence="8 9">
    <name type="scientific">Talaromyces rugulosus</name>
    <name type="common">Penicillium rugulosum</name>
    <dbReference type="NCBI Taxonomy" id="121627"/>
    <lineage>
        <taxon>Eukaryota</taxon>
        <taxon>Fungi</taxon>
        <taxon>Dikarya</taxon>
        <taxon>Ascomycota</taxon>
        <taxon>Pezizomycotina</taxon>
        <taxon>Eurotiomycetes</taxon>
        <taxon>Eurotiomycetidae</taxon>
        <taxon>Eurotiales</taxon>
        <taxon>Trichocomaceae</taxon>
        <taxon>Talaromyces</taxon>
        <taxon>Talaromyces sect. Islandici</taxon>
    </lineage>
</organism>
<feature type="signal peptide" evidence="5">
    <location>
        <begin position="1"/>
        <end position="22"/>
    </location>
</feature>
<keyword evidence="2 5" id="KW-0732">Signal</keyword>
<dbReference type="Gene3D" id="3.20.20.80">
    <property type="entry name" value="Glycosidases"/>
    <property type="match status" value="1"/>
</dbReference>
<protein>
    <recommendedName>
        <fullName evidence="10">Glycosyl hydrolase family 30 TIM-barrel domain-containing protein</fullName>
    </recommendedName>
</protein>
<dbReference type="Pfam" id="PF02055">
    <property type="entry name" value="Glyco_hydro_30"/>
    <property type="match status" value="1"/>
</dbReference>
<evidence type="ECO:0000256" key="3">
    <source>
        <dbReference type="ARBA" id="ARBA00022801"/>
    </source>
</evidence>
<dbReference type="InterPro" id="IPR001139">
    <property type="entry name" value="Glyco_hydro_30"/>
</dbReference>
<feature type="domain" description="Glycosyl hydrolase family 30 TIM-barrel" evidence="6">
    <location>
        <begin position="81"/>
        <end position="413"/>
    </location>
</feature>
<accession>A0A7H8R2H0</accession>
<evidence type="ECO:0000313" key="9">
    <source>
        <dbReference type="Proteomes" id="UP000509510"/>
    </source>
</evidence>
<dbReference type="KEGG" id="trg:TRUGW13939_07047"/>
<dbReference type="InterPro" id="IPR033452">
    <property type="entry name" value="GH30_C"/>
</dbReference>
<sequence length="487" mass="52297">MLLQTLKLASLVAVGLPVSSHGRTISKRSVSSAQAWVSSNDGSYQLGNYTAPTQGSSGTLSSTSTWNLTVDDTSSGHKQTIDGFGAAVTDATVTVFSELSSDQQSAVLNDLFTDTTNDGASFNLMRHTIASSDLSSSVYTYDDASSADTDLSSWSLTDAGNNMVSWISKFASASGSMKLLGSSWSPPGWMKLNGVTSGSTDDNNLDPQYADAFADYFVKYIQAFADGGVTVDAITIQNEPLNSQSGYPTMYVSADDSTNFIQNNVGPALKSANLDTEIWAYDHNTDVPSYPQAVLDGASSYVSTVAWHCYAQNNNWSVLTDFHNTNPDVQQYMTECWTSEINDWSSTIDFTMGPLQNWASGVIAWTLGTDTSDSPHLDGGCTTCRGVVTVDTDAGTYSKTADYYYLAQFSRFLPRGSIALDTTGSYDYGSGNKVEAQAFVQPDGTRVVVIQNGFDNEVDLTVTFNSGETWTGPLYSQSLTTWLLPSA</sequence>
<proteinExistence type="inferred from homology"/>
<evidence type="ECO:0000256" key="1">
    <source>
        <dbReference type="ARBA" id="ARBA00005382"/>
    </source>
</evidence>
<dbReference type="AlphaFoldDB" id="A0A7H8R2H0"/>
<evidence type="ECO:0000256" key="4">
    <source>
        <dbReference type="RuleBase" id="RU361188"/>
    </source>
</evidence>
<keyword evidence="3 4" id="KW-0378">Hydrolase</keyword>
<dbReference type="Gene3D" id="2.60.40.1180">
    <property type="entry name" value="Golgi alpha-mannosidase II"/>
    <property type="match status" value="1"/>
</dbReference>
<dbReference type="GO" id="GO:0004348">
    <property type="term" value="F:glucosylceramidase activity"/>
    <property type="evidence" value="ECO:0007669"/>
    <property type="project" value="InterPro"/>
</dbReference>
<feature type="chain" id="PRO_5028993388" description="Glycosyl hydrolase family 30 TIM-barrel domain-containing protein" evidence="5">
    <location>
        <begin position="23"/>
        <end position="487"/>
    </location>
</feature>
<reference evidence="9" key="1">
    <citation type="submission" date="2020-06" db="EMBL/GenBank/DDBJ databases">
        <title>A chromosome-scale genome assembly of Talaromyces rugulosus W13939.</title>
        <authorList>
            <person name="Wang B."/>
            <person name="Guo L."/>
            <person name="Ye K."/>
            <person name="Wang L."/>
        </authorList>
    </citation>
    <scope>NUCLEOTIDE SEQUENCE [LARGE SCALE GENOMIC DNA]</scope>
    <source>
        <strain evidence="9">W13939</strain>
    </source>
</reference>
<dbReference type="SUPFAM" id="SSF51445">
    <property type="entry name" value="(Trans)glycosidases"/>
    <property type="match status" value="1"/>
</dbReference>
<dbReference type="GO" id="GO:0016020">
    <property type="term" value="C:membrane"/>
    <property type="evidence" value="ECO:0007669"/>
    <property type="project" value="GOC"/>
</dbReference>
<dbReference type="GeneID" id="55994540"/>
<gene>
    <name evidence="8" type="ORF">TRUGW13939_07047</name>
</gene>
<dbReference type="PANTHER" id="PTHR11069">
    <property type="entry name" value="GLUCOSYLCERAMIDASE"/>
    <property type="match status" value="1"/>
</dbReference>
<keyword evidence="9" id="KW-1185">Reference proteome</keyword>
<dbReference type="InterPro" id="IPR013780">
    <property type="entry name" value="Glyco_hydro_b"/>
</dbReference>
<evidence type="ECO:0000256" key="2">
    <source>
        <dbReference type="ARBA" id="ARBA00022729"/>
    </source>
</evidence>
<evidence type="ECO:0000259" key="6">
    <source>
        <dbReference type="Pfam" id="PF02055"/>
    </source>
</evidence>
<dbReference type="RefSeq" id="XP_035346082.1">
    <property type="nucleotide sequence ID" value="XM_035490189.1"/>
</dbReference>
<name>A0A7H8R2H0_TALRU</name>
<dbReference type="PANTHER" id="PTHR11069:SF23">
    <property type="entry name" value="LYSOSOMAL ACID GLUCOSYLCERAMIDASE"/>
    <property type="match status" value="1"/>
</dbReference>
<dbReference type="OrthoDB" id="2160638at2759"/>
<evidence type="ECO:0000313" key="8">
    <source>
        <dbReference type="EMBL" id="QKX59905.1"/>
    </source>
</evidence>
<dbReference type="InterPro" id="IPR033453">
    <property type="entry name" value="Glyco_hydro_30_TIM-barrel"/>
</dbReference>